<dbReference type="Pfam" id="PF17921">
    <property type="entry name" value="Integrase_H2C2"/>
    <property type="match status" value="1"/>
</dbReference>
<dbReference type="SUPFAM" id="SSF56672">
    <property type="entry name" value="DNA/RNA polymerases"/>
    <property type="match status" value="1"/>
</dbReference>
<accession>A0A914P5R2</accession>
<name>A0A914P5R2_9BILA</name>
<evidence type="ECO:0000259" key="1">
    <source>
        <dbReference type="Pfam" id="PF17921"/>
    </source>
</evidence>
<dbReference type="InterPro" id="IPR043128">
    <property type="entry name" value="Rev_trsase/Diguanyl_cyclase"/>
</dbReference>
<dbReference type="AlphaFoldDB" id="A0A914P5R2"/>
<dbReference type="PANTHER" id="PTHR47331">
    <property type="entry name" value="PHD-TYPE DOMAIN-CONTAINING PROTEIN"/>
    <property type="match status" value="1"/>
</dbReference>
<proteinExistence type="predicted"/>
<dbReference type="Gene3D" id="3.10.10.10">
    <property type="entry name" value="HIV Type 1 Reverse Transcriptase, subunit A, domain 1"/>
    <property type="match status" value="1"/>
</dbReference>
<evidence type="ECO:0000313" key="3">
    <source>
        <dbReference type="WBParaSite" id="PDA_v2.g10424.t1"/>
    </source>
</evidence>
<dbReference type="GO" id="GO:0042575">
    <property type="term" value="C:DNA polymerase complex"/>
    <property type="evidence" value="ECO:0007669"/>
    <property type="project" value="UniProtKB-ARBA"/>
</dbReference>
<dbReference type="Gene3D" id="1.10.340.70">
    <property type="match status" value="1"/>
</dbReference>
<reference evidence="3" key="1">
    <citation type="submission" date="2022-11" db="UniProtKB">
        <authorList>
            <consortium name="WormBaseParasite"/>
        </authorList>
    </citation>
    <scope>IDENTIFICATION</scope>
</reference>
<keyword evidence="2" id="KW-1185">Reference proteome</keyword>
<feature type="domain" description="Integrase zinc-binding" evidence="1">
    <location>
        <begin position="684"/>
        <end position="737"/>
    </location>
</feature>
<sequence>MGITDRSLTNGDDEAALKQLEESLKFEGNRYYISWPFKAAHPPLPSNAGLSIARLRSNVIQFQKNTDLWNQAQKIIDDQVNHGIIEVAPSKPQGSVVHYLPHHFVIKPQKTTTKVRMVFNGSAKAPNCAPSLNECMYRGPIDMPEIPGLLFRLRTSAILLTGDIEKAFHQIYLNEPDRDAVRFFWLKDPFKEPVGDNLISYRFVGVPFGIISSQSILEFVIKHHLEMQNNPEFLALLKTIFVDNIFALKELPDDAIRLLHLIRDCFSKASMNVREWLSNDPFVNAAIPEEIRQTSTKTKILGLSWDADEDVISIDLKAADCKEPWTKRKVLKFIASTYDPLGILSPVTVRGKIYMQKLFQEDFKWDDPLGPKLLDEWKLILAIWKGSIALPRRFVQCTFPSANCVEIHAFADASKFAYCAVVYLRIKTLDGYRTMIVFAKVKLHPLSKNLTIPKMEVMGIWLAAKLISYVAKEMDLQQSQKFIWTDSQISWNWFKKWPKEIFVANRLKEVLECKAECLFVPGKLNPADLGTRGISIAEMEKSSWLDGPEFLSKERDEWPKAPEYAADITQTIIALVDIGEKSDSICMPVAPIDRCYDIDTSLSWKEFKLQTAKKMKNSNVLNPLDIVEAEEAIIRQEQMILVKPNDLKEFKLSKDDKDIYRINCRFDHAEMINAHPIFIPKTSSIAKMIVMDTHEELQHAGVSHTLSKVRDTYWIPSGRAIVKKCLNRCSDCKIWKTKSFELPIMPQLPGSRVTRSKPFQNTGVNYCDPFKVKNSNEKAWIILYTCFTTRLIHLEVVQSMTAEDFLLSFRNFIGRCRKPAYILSDNAKQFKTAAKTLDDIWKKAVLDSKSIDLFLQNNIQWDFITERAP</sequence>
<dbReference type="WBParaSite" id="PDA_v2.g10424.t1">
    <property type="protein sequence ID" value="PDA_v2.g10424.t1"/>
    <property type="gene ID" value="PDA_v2.g10424"/>
</dbReference>
<dbReference type="PANTHER" id="PTHR47331:SF1">
    <property type="entry name" value="GAG-LIKE PROTEIN"/>
    <property type="match status" value="1"/>
</dbReference>
<dbReference type="InterPro" id="IPR043502">
    <property type="entry name" value="DNA/RNA_pol_sf"/>
</dbReference>
<dbReference type="Proteomes" id="UP000887578">
    <property type="component" value="Unplaced"/>
</dbReference>
<dbReference type="InterPro" id="IPR036397">
    <property type="entry name" value="RNaseH_sf"/>
</dbReference>
<dbReference type="InterPro" id="IPR008042">
    <property type="entry name" value="Retrotrans_Pao"/>
</dbReference>
<dbReference type="InterPro" id="IPR041588">
    <property type="entry name" value="Integrase_H2C2"/>
</dbReference>
<dbReference type="GO" id="GO:0003676">
    <property type="term" value="F:nucleic acid binding"/>
    <property type="evidence" value="ECO:0007669"/>
    <property type="project" value="InterPro"/>
</dbReference>
<dbReference type="SUPFAM" id="SSF53098">
    <property type="entry name" value="Ribonuclease H-like"/>
    <property type="match status" value="1"/>
</dbReference>
<organism evidence="2 3">
    <name type="scientific">Panagrolaimus davidi</name>
    <dbReference type="NCBI Taxonomy" id="227884"/>
    <lineage>
        <taxon>Eukaryota</taxon>
        <taxon>Metazoa</taxon>
        <taxon>Ecdysozoa</taxon>
        <taxon>Nematoda</taxon>
        <taxon>Chromadorea</taxon>
        <taxon>Rhabditida</taxon>
        <taxon>Tylenchina</taxon>
        <taxon>Panagrolaimomorpha</taxon>
        <taxon>Panagrolaimoidea</taxon>
        <taxon>Panagrolaimidae</taxon>
        <taxon>Panagrolaimus</taxon>
    </lineage>
</organism>
<dbReference type="Pfam" id="PF05380">
    <property type="entry name" value="Peptidase_A17"/>
    <property type="match status" value="1"/>
</dbReference>
<protein>
    <submittedName>
        <fullName evidence="3">Integrase zinc-binding domain-containing protein</fullName>
    </submittedName>
</protein>
<evidence type="ECO:0000313" key="2">
    <source>
        <dbReference type="Proteomes" id="UP000887578"/>
    </source>
</evidence>
<dbReference type="Gene3D" id="3.30.70.270">
    <property type="match status" value="1"/>
</dbReference>
<dbReference type="Gene3D" id="3.30.420.10">
    <property type="entry name" value="Ribonuclease H-like superfamily/Ribonuclease H"/>
    <property type="match status" value="1"/>
</dbReference>
<dbReference type="InterPro" id="IPR012337">
    <property type="entry name" value="RNaseH-like_sf"/>
</dbReference>
<dbReference type="GO" id="GO:0006259">
    <property type="term" value="P:DNA metabolic process"/>
    <property type="evidence" value="ECO:0007669"/>
    <property type="project" value="UniProtKB-ARBA"/>
</dbReference>